<dbReference type="GO" id="GO:0070828">
    <property type="term" value="P:heterochromatin organization"/>
    <property type="evidence" value="ECO:0007669"/>
    <property type="project" value="TreeGrafter"/>
</dbReference>
<protein>
    <submittedName>
        <fullName evidence="5">Histone-lysine N-methyltransferase eggless</fullName>
    </submittedName>
</protein>
<reference evidence="5" key="1">
    <citation type="submission" date="2020-07" db="EMBL/GenBank/DDBJ databases">
        <title>Multicomponent nature underlies the extraordinary mechanical properties of spider dragline silk.</title>
        <authorList>
            <person name="Kono N."/>
            <person name="Nakamura H."/>
            <person name="Mori M."/>
            <person name="Yoshida Y."/>
            <person name="Ohtoshi R."/>
            <person name="Malay A.D."/>
            <person name="Moran D.A.P."/>
            <person name="Tomita M."/>
            <person name="Numata K."/>
            <person name="Arakawa K."/>
        </authorList>
    </citation>
    <scope>NUCLEOTIDE SEQUENCE</scope>
</reference>
<comment type="subcellular location">
    <subcellularLocation>
        <location evidence="1">Nucleus</location>
    </subcellularLocation>
</comment>
<feature type="region of interest" description="Disordered" evidence="3">
    <location>
        <begin position="144"/>
        <end position="181"/>
    </location>
</feature>
<comment type="caution">
    <text evidence="5">The sequence shown here is derived from an EMBL/GenBank/DDBJ whole genome shotgun (WGS) entry which is preliminary data.</text>
</comment>
<proteinExistence type="predicted"/>
<keyword evidence="6" id="KW-1185">Reference proteome</keyword>
<dbReference type="EMBL" id="BMAO01001971">
    <property type="protein sequence ID" value="GFQ77209.1"/>
    <property type="molecule type" value="Genomic_DNA"/>
</dbReference>
<dbReference type="InterPro" id="IPR041291">
    <property type="entry name" value="TUDOR_5"/>
</dbReference>
<accession>A0A8X6KKZ4</accession>
<dbReference type="PANTHER" id="PTHR46024:SF1">
    <property type="entry name" value="HISTONE-LYSINE N-METHYLTRANSFERASE EGGLESS"/>
    <property type="match status" value="1"/>
</dbReference>
<name>A0A8X6KKZ4_TRICU</name>
<dbReference type="GO" id="GO:0010629">
    <property type="term" value="P:negative regulation of gene expression"/>
    <property type="evidence" value="ECO:0007669"/>
    <property type="project" value="TreeGrafter"/>
</dbReference>
<feature type="compositionally biased region" description="Basic and acidic residues" evidence="3">
    <location>
        <begin position="144"/>
        <end position="177"/>
    </location>
</feature>
<dbReference type="InterPro" id="IPR051516">
    <property type="entry name" value="SETDB_methyltransferase"/>
</dbReference>
<dbReference type="PANTHER" id="PTHR46024">
    <property type="entry name" value="HISTONE-LYSINE N-METHYLTRANSFERASE EGGLESS"/>
    <property type="match status" value="1"/>
</dbReference>
<dbReference type="OrthoDB" id="5792673at2759"/>
<organism evidence="5 6">
    <name type="scientific">Trichonephila clavata</name>
    <name type="common">Joro spider</name>
    <name type="synonym">Nephila clavata</name>
    <dbReference type="NCBI Taxonomy" id="2740835"/>
    <lineage>
        <taxon>Eukaryota</taxon>
        <taxon>Metazoa</taxon>
        <taxon>Ecdysozoa</taxon>
        <taxon>Arthropoda</taxon>
        <taxon>Chelicerata</taxon>
        <taxon>Arachnida</taxon>
        <taxon>Araneae</taxon>
        <taxon>Araneomorphae</taxon>
        <taxon>Entelegynae</taxon>
        <taxon>Araneoidea</taxon>
        <taxon>Nephilidae</taxon>
        <taxon>Trichonephila</taxon>
    </lineage>
</organism>
<gene>
    <name evidence="5" type="primary">egg</name>
    <name evidence="5" type="ORF">TNCT_329501</name>
</gene>
<evidence type="ECO:0000256" key="1">
    <source>
        <dbReference type="ARBA" id="ARBA00004123"/>
    </source>
</evidence>
<dbReference type="AlphaFoldDB" id="A0A8X6KKZ4"/>
<dbReference type="GO" id="GO:0046974">
    <property type="term" value="F:histone H3K9 methyltransferase activity"/>
    <property type="evidence" value="ECO:0007669"/>
    <property type="project" value="TreeGrafter"/>
</dbReference>
<sequence length="472" mass="53747">MPTLKADSDCEIEEIPLTNHISNLAEGNGTKDVCSLKRKFKEENSVPELLKKRCKVEISKKEEVEDDCKIILSINTEFNDIYDRSRLDSVKFREFINTTDYVFTTPVNDVTTHPKFPKLKTTFHTIINDVFSYRKGVLSDLKKEVSSEPKKEESNEPKKEESSEPKKEESSEPKTDATNDGLEVVQVLSRSKPNLPPSGIIKRKELHPGSEVWVMKTSSVDVFVEGIVLTICDAKPEKLYKVRFGQVDVVPPKLFTAKQLAYRTNSDIIAPVGTRIVARYSDGVKPMLYAGIVAEPPKSTNLERYLIFFDDGYAQYIEHKMCIDVADDVHKNIRKFIKAYLQKYPERPMLKLQKNQVIKTEYDRENFAAENFIEDRLEDGGPIGASNHIMGLTNKNNNISCDNLARMMCSLCPNPQMSTLANYIFTLSETVLRAARTHPRNRNTVHIPSCGERYSIIQSDLNKTKCCKKKKC</sequence>
<evidence type="ECO:0000313" key="5">
    <source>
        <dbReference type="EMBL" id="GFQ77209.1"/>
    </source>
</evidence>
<dbReference type="Gene3D" id="2.30.30.140">
    <property type="match status" value="1"/>
</dbReference>
<keyword evidence="2" id="KW-0539">Nucleus</keyword>
<evidence type="ECO:0000259" key="4">
    <source>
        <dbReference type="Pfam" id="PF18359"/>
    </source>
</evidence>
<feature type="domain" description="Histone methyltransferase Tudor" evidence="4">
    <location>
        <begin position="271"/>
        <end position="320"/>
    </location>
</feature>
<evidence type="ECO:0000313" key="6">
    <source>
        <dbReference type="Proteomes" id="UP000887116"/>
    </source>
</evidence>
<dbReference type="GO" id="GO:0005634">
    <property type="term" value="C:nucleus"/>
    <property type="evidence" value="ECO:0007669"/>
    <property type="project" value="UniProtKB-SubCell"/>
</dbReference>
<dbReference type="Proteomes" id="UP000887116">
    <property type="component" value="Unassembled WGS sequence"/>
</dbReference>
<evidence type="ECO:0000256" key="2">
    <source>
        <dbReference type="ARBA" id="ARBA00023242"/>
    </source>
</evidence>
<dbReference type="Pfam" id="PF18359">
    <property type="entry name" value="Tudor_5"/>
    <property type="match status" value="1"/>
</dbReference>
<evidence type="ECO:0000256" key="3">
    <source>
        <dbReference type="SAM" id="MobiDB-lite"/>
    </source>
</evidence>